<dbReference type="InterPro" id="IPR058031">
    <property type="entry name" value="AAA_lid_NorR"/>
</dbReference>
<dbReference type="OrthoDB" id="9761705at2"/>
<evidence type="ECO:0000256" key="4">
    <source>
        <dbReference type="ARBA" id="ARBA00023125"/>
    </source>
</evidence>
<dbReference type="PANTHER" id="PTHR32071:SF120">
    <property type="entry name" value="TRANSCRIPTIONAL REGULATOR-RELATED"/>
    <property type="match status" value="1"/>
</dbReference>
<dbReference type="FunFam" id="3.40.50.300:FF:000006">
    <property type="entry name" value="DNA-binding transcriptional regulator NtrC"/>
    <property type="match status" value="1"/>
</dbReference>
<dbReference type="EMBL" id="SPVF01000172">
    <property type="protein sequence ID" value="TFW17900.1"/>
    <property type="molecule type" value="Genomic_DNA"/>
</dbReference>
<evidence type="ECO:0000256" key="3">
    <source>
        <dbReference type="ARBA" id="ARBA00023015"/>
    </source>
</evidence>
<evidence type="ECO:0000259" key="6">
    <source>
        <dbReference type="PROSITE" id="PS50045"/>
    </source>
</evidence>
<dbReference type="PANTHER" id="PTHR32071">
    <property type="entry name" value="TRANSCRIPTIONAL REGULATORY PROTEIN"/>
    <property type="match status" value="1"/>
</dbReference>
<dbReference type="Pfam" id="PF25601">
    <property type="entry name" value="AAA_lid_14"/>
    <property type="match status" value="1"/>
</dbReference>
<dbReference type="Gene3D" id="1.10.10.60">
    <property type="entry name" value="Homeodomain-like"/>
    <property type="match status" value="1"/>
</dbReference>
<keyword evidence="2" id="KW-0067">ATP-binding</keyword>
<keyword evidence="4" id="KW-0238">DNA-binding</keyword>
<organism evidence="7 8">
    <name type="scientific">Zemynaea arenosa</name>
    <dbReference type="NCBI Taxonomy" id="2561931"/>
    <lineage>
        <taxon>Bacteria</taxon>
        <taxon>Pseudomonadati</taxon>
        <taxon>Pseudomonadota</taxon>
        <taxon>Betaproteobacteria</taxon>
        <taxon>Burkholderiales</taxon>
        <taxon>Oxalobacteraceae</taxon>
        <taxon>Telluria group</taxon>
        <taxon>Zemynaea</taxon>
    </lineage>
</organism>
<reference evidence="7 8" key="1">
    <citation type="submission" date="2019-03" db="EMBL/GenBank/DDBJ databases">
        <title>Draft Genome Sequence of Massilia arenosa sp. nov., a Novel Massilia Species Isolated from a Sandy-loam Maize Soil.</title>
        <authorList>
            <person name="Raths R."/>
            <person name="Peta V."/>
            <person name="Bucking H."/>
        </authorList>
    </citation>
    <scope>NUCLEOTIDE SEQUENCE [LARGE SCALE GENOMIC DNA]</scope>
    <source>
        <strain evidence="7 8">MC02</strain>
    </source>
</reference>
<protein>
    <submittedName>
        <fullName evidence="7">Sigma-54-dependent Fis family transcriptional regulator</fullName>
    </submittedName>
</protein>
<dbReference type="PROSITE" id="PS50045">
    <property type="entry name" value="SIGMA54_INTERACT_4"/>
    <property type="match status" value="1"/>
</dbReference>
<dbReference type="InterPro" id="IPR002197">
    <property type="entry name" value="HTH_Fis"/>
</dbReference>
<keyword evidence="8" id="KW-1185">Reference proteome</keyword>
<dbReference type="InterPro" id="IPR003593">
    <property type="entry name" value="AAA+_ATPase"/>
</dbReference>
<dbReference type="Proteomes" id="UP000298438">
    <property type="component" value="Unassembled WGS sequence"/>
</dbReference>
<evidence type="ECO:0000313" key="7">
    <source>
        <dbReference type="EMBL" id="TFW17900.1"/>
    </source>
</evidence>
<name>A0A4Y9SDH7_9BURK</name>
<dbReference type="Gene3D" id="1.10.8.60">
    <property type="match status" value="1"/>
</dbReference>
<dbReference type="SUPFAM" id="SSF52540">
    <property type="entry name" value="P-loop containing nucleoside triphosphate hydrolases"/>
    <property type="match status" value="1"/>
</dbReference>
<accession>A0A4Y9SDH7</accession>
<dbReference type="InterPro" id="IPR027417">
    <property type="entry name" value="P-loop_NTPase"/>
</dbReference>
<evidence type="ECO:0000313" key="8">
    <source>
        <dbReference type="Proteomes" id="UP000298438"/>
    </source>
</evidence>
<dbReference type="Gene3D" id="3.40.50.300">
    <property type="entry name" value="P-loop containing nucleotide triphosphate hydrolases"/>
    <property type="match status" value="1"/>
</dbReference>
<dbReference type="InterPro" id="IPR025944">
    <property type="entry name" value="Sigma_54_int_dom_CS"/>
</dbReference>
<dbReference type="GO" id="GO:0043565">
    <property type="term" value="F:sequence-specific DNA binding"/>
    <property type="evidence" value="ECO:0007669"/>
    <property type="project" value="InterPro"/>
</dbReference>
<keyword evidence="3" id="KW-0805">Transcription regulation</keyword>
<gene>
    <name evidence="7" type="ORF">E4L96_13765</name>
</gene>
<keyword evidence="5" id="KW-0804">Transcription</keyword>
<dbReference type="CDD" id="cd00009">
    <property type="entry name" value="AAA"/>
    <property type="match status" value="1"/>
</dbReference>
<dbReference type="AlphaFoldDB" id="A0A4Y9SDH7"/>
<dbReference type="GO" id="GO:0005524">
    <property type="term" value="F:ATP binding"/>
    <property type="evidence" value="ECO:0007669"/>
    <property type="project" value="UniProtKB-KW"/>
</dbReference>
<dbReference type="PRINTS" id="PR01590">
    <property type="entry name" value="HTHFIS"/>
</dbReference>
<dbReference type="InterPro" id="IPR045343">
    <property type="entry name" value="VpsR"/>
</dbReference>
<dbReference type="Pfam" id="PF00158">
    <property type="entry name" value="Sigma54_activat"/>
    <property type="match status" value="1"/>
</dbReference>
<dbReference type="GO" id="GO:0006355">
    <property type="term" value="P:regulation of DNA-templated transcription"/>
    <property type="evidence" value="ECO:0007669"/>
    <property type="project" value="InterPro"/>
</dbReference>
<evidence type="ECO:0000256" key="2">
    <source>
        <dbReference type="ARBA" id="ARBA00022840"/>
    </source>
</evidence>
<dbReference type="RefSeq" id="WP_135207800.1">
    <property type="nucleotide sequence ID" value="NZ_SPVF01000172.1"/>
</dbReference>
<evidence type="ECO:0000256" key="5">
    <source>
        <dbReference type="ARBA" id="ARBA00023163"/>
    </source>
</evidence>
<dbReference type="InterPro" id="IPR002078">
    <property type="entry name" value="Sigma_54_int"/>
</dbReference>
<dbReference type="Pfam" id="PF02954">
    <property type="entry name" value="HTH_8"/>
    <property type="match status" value="1"/>
</dbReference>
<evidence type="ECO:0000256" key="1">
    <source>
        <dbReference type="ARBA" id="ARBA00022741"/>
    </source>
</evidence>
<dbReference type="SUPFAM" id="SSF46689">
    <property type="entry name" value="Homeodomain-like"/>
    <property type="match status" value="1"/>
</dbReference>
<dbReference type="InterPro" id="IPR009057">
    <property type="entry name" value="Homeodomain-like_sf"/>
</dbReference>
<feature type="domain" description="Sigma-54 factor interaction" evidence="6">
    <location>
        <begin position="139"/>
        <end position="368"/>
    </location>
</feature>
<comment type="caution">
    <text evidence="7">The sequence shown here is derived from an EMBL/GenBank/DDBJ whole genome shotgun (WGS) entry which is preliminary data.</text>
</comment>
<dbReference type="Pfam" id="PF20161">
    <property type="entry name" value="VpsR"/>
    <property type="match status" value="1"/>
</dbReference>
<proteinExistence type="predicted"/>
<sequence length="445" mass="48191">MAREALLCICPPDSGGLAALHAALPGRTVLTAATLHEAQCLLDQQPCAVGLLIDTIGRAPDPELQIFLSRHSHMHWVGVLPRTVLDSDAHRRLMATHLSDYHTLPVDPDRLRFTLGHLFGQAALQDDTALPPRLGAMGITGNSPAVQRLRIQIARVARVSAPVLIWGESGSGKELAAQAIHRASARAEGPFVAINCGAIPPNLIQSELFGYERGAFTGATHARAGLIESASGGTIFLDEIADLPREQQANLLRFLQEKTIYRVGATRSVSADARVIAASHVNLEVAVAEGSFREDLYYRLSVLPLVVPPLRERQADLRALADQIFASHAGDAGRRLRGFTAGAHAAMLHYSWPGNVRELINRIRRAIVMCDGRLITEEDLGLAAPPEPAAVAKELGASRERFEREAVTDALRRHGGMVSRAARDLGVSRSTMYRLLDKYGLHGRS</sequence>
<dbReference type="SMART" id="SM00382">
    <property type="entry name" value="AAA"/>
    <property type="match status" value="1"/>
</dbReference>
<dbReference type="InterPro" id="IPR025943">
    <property type="entry name" value="Sigma_54_int_dom_ATP-bd_2"/>
</dbReference>
<dbReference type="PROSITE" id="PS00688">
    <property type="entry name" value="SIGMA54_INTERACT_3"/>
    <property type="match status" value="1"/>
</dbReference>
<keyword evidence="1" id="KW-0547">Nucleotide-binding</keyword>
<dbReference type="PROSITE" id="PS00676">
    <property type="entry name" value="SIGMA54_INTERACT_2"/>
    <property type="match status" value="1"/>
</dbReference>